<dbReference type="EMBL" id="WBUI01000009">
    <property type="protein sequence ID" value="KAB2932334.1"/>
    <property type="molecule type" value="Genomic_DNA"/>
</dbReference>
<reference evidence="2 3" key="1">
    <citation type="submission" date="2019-10" db="EMBL/GenBank/DDBJ databases">
        <title>Extracellular Electron Transfer in a Candidatus Methanoperedens spp. Enrichment Culture.</title>
        <authorList>
            <person name="Berger S."/>
            <person name="Rangel Shaw D."/>
            <person name="Berben T."/>
            <person name="In 'T Zandt M."/>
            <person name="Frank J."/>
            <person name="Reimann J."/>
            <person name="Jetten M.S.M."/>
            <person name="Welte C.U."/>
        </authorList>
    </citation>
    <scope>NUCLEOTIDE SEQUENCE [LARGE SCALE GENOMIC DNA]</scope>
    <source>
        <strain evidence="2">SB12</strain>
    </source>
</reference>
<dbReference type="AlphaFoldDB" id="A0A833H1E0"/>
<gene>
    <name evidence="2" type="ORF">F9K24_10425</name>
</gene>
<dbReference type="SUPFAM" id="SSF52091">
    <property type="entry name" value="SpoIIaa-like"/>
    <property type="match status" value="1"/>
</dbReference>
<organism evidence="2 3">
    <name type="scientific">Leptonema illini</name>
    <dbReference type="NCBI Taxonomy" id="183"/>
    <lineage>
        <taxon>Bacteria</taxon>
        <taxon>Pseudomonadati</taxon>
        <taxon>Spirochaetota</taxon>
        <taxon>Spirochaetia</taxon>
        <taxon>Leptospirales</taxon>
        <taxon>Leptospiraceae</taxon>
        <taxon>Leptonema</taxon>
    </lineage>
</organism>
<dbReference type="InterPro" id="IPR002645">
    <property type="entry name" value="STAS_dom"/>
</dbReference>
<evidence type="ECO:0000313" key="3">
    <source>
        <dbReference type="Proteomes" id="UP000460298"/>
    </source>
</evidence>
<accession>A0A833H1E0</accession>
<dbReference type="Pfam" id="PF01740">
    <property type="entry name" value="STAS"/>
    <property type="match status" value="1"/>
</dbReference>
<dbReference type="Proteomes" id="UP000460298">
    <property type="component" value="Unassembled WGS sequence"/>
</dbReference>
<sequence length="310" mass="35007">MNAAAQTEIRDSDRIAFLRLRGSLDDKTVFSFKKSVFNIPPTKKVLVLDLSRLDHVSNVGLGTMIDSFRYFRKRGGRIFLVQAGEELQLLLRHFRATDLCTLVQSYEEVQDHLHMQSSLELSDTPFIESDGVAGSPIVHHHYYGRRSEISRREPIANDELEESDSGTLHVLNQTLARLQQTLSQQSDGIPGAALEKLDRIEKADERIETKLDEIGKGEGRLSERLFNLEKNLSRSFEERLERMEARLIDHIEHRPATSLSAKPAASAFLGTRMVECGHCGSVLRVKQSGRHLCPSCQAEFVVDEKGHAKF</sequence>
<dbReference type="PROSITE" id="PS50801">
    <property type="entry name" value="STAS"/>
    <property type="match status" value="1"/>
</dbReference>
<dbReference type="InterPro" id="IPR036513">
    <property type="entry name" value="STAS_dom_sf"/>
</dbReference>
<evidence type="ECO:0000313" key="2">
    <source>
        <dbReference type="EMBL" id="KAB2932334.1"/>
    </source>
</evidence>
<dbReference type="CDD" id="cd07043">
    <property type="entry name" value="STAS_anti-anti-sigma_factors"/>
    <property type="match status" value="1"/>
</dbReference>
<comment type="caution">
    <text evidence="2">The sequence shown here is derived from an EMBL/GenBank/DDBJ whole genome shotgun (WGS) entry which is preliminary data.</text>
</comment>
<evidence type="ECO:0000259" key="1">
    <source>
        <dbReference type="PROSITE" id="PS50801"/>
    </source>
</evidence>
<proteinExistence type="predicted"/>
<name>A0A833H1E0_9LEPT</name>
<protein>
    <submittedName>
        <fullName evidence="2">STAS domain-containing protein</fullName>
    </submittedName>
</protein>
<dbReference type="Gene3D" id="3.30.750.24">
    <property type="entry name" value="STAS domain"/>
    <property type="match status" value="1"/>
</dbReference>
<feature type="domain" description="STAS" evidence="1">
    <location>
        <begin position="5"/>
        <end position="116"/>
    </location>
</feature>